<dbReference type="Proteomes" id="UP000032141">
    <property type="component" value="Chromosome C2"/>
</dbReference>
<evidence type="ECO:0000313" key="1">
    <source>
        <dbReference type="EnsemblPlants" id="Bo2g018690.1"/>
    </source>
</evidence>
<sequence length="108" mass="12353">MGGRKLKVKMAIDRDEYYGYEYFDGCECCLGRGGYTPRRPPLEFDMSFDFEDPRMETVVFRKKRAEVEAEKVVTVTDAECLIAITRIALDKRTDGGSAVLPLPDKIKY</sequence>
<dbReference type="AlphaFoldDB" id="A0A0D3AK39"/>
<name>A0A0D3AK39_BRAOL</name>
<dbReference type="HOGENOM" id="CLU_2200584_0_0_1"/>
<accession>A0A0D3AK39</accession>
<evidence type="ECO:0000313" key="2">
    <source>
        <dbReference type="Proteomes" id="UP000032141"/>
    </source>
</evidence>
<dbReference type="EnsemblPlants" id="Bo2g018690.1">
    <property type="protein sequence ID" value="Bo2g018690.1"/>
    <property type="gene ID" value="Bo2g018690"/>
</dbReference>
<organism evidence="1 2">
    <name type="scientific">Brassica oleracea var. oleracea</name>
    <dbReference type="NCBI Taxonomy" id="109376"/>
    <lineage>
        <taxon>Eukaryota</taxon>
        <taxon>Viridiplantae</taxon>
        <taxon>Streptophyta</taxon>
        <taxon>Embryophyta</taxon>
        <taxon>Tracheophyta</taxon>
        <taxon>Spermatophyta</taxon>
        <taxon>Magnoliopsida</taxon>
        <taxon>eudicotyledons</taxon>
        <taxon>Gunneridae</taxon>
        <taxon>Pentapetalae</taxon>
        <taxon>rosids</taxon>
        <taxon>malvids</taxon>
        <taxon>Brassicales</taxon>
        <taxon>Brassicaceae</taxon>
        <taxon>Brassiceae</taxon>
        <taxon>Brassica</taxon>
    </lineage>
</organism>
<keyword evidence="2" id="KW-1185">Reference proteome</keyword>
<protein>
    <submittedName>
        <fullName evidence="1">Uncharacterized protein</fullName>
    </submittedName>
</protein>
<reference evidence="1" key="2">
    <citation type="submission" date="2015-03" db="UniProtKB">
        <authorList>
            <consortium name="EnsemblPlants"/>
        </authorList>
    </citation>
    <scope>IDENTIFICATION</scope>
</reference>
<proteinExistence type="predicted"/>
<dbReference type="Gramene" id="Bo2g018690.1">
    <property type="protein sequence ID" value="Bo2g018690.1"/>
    <property type="gene ID" value="Bo2g018690"/>
</dbReference>
<reference evidence="1 2" key="1">
    <citation type="journal article" date="2014" name="Genome Biol.">
        <title>Transcriptome and methylome profiling reveals relics of genome dominance in the mesopolyploid Brassica oleracea.</title>
        <authorList>
            <person name="Parkin I.A."/>
            <person name="Koh C."/>
            <person name="Tang H."/>
            <person name="Robinson S.J."/>
            <person name="Kagale S."/>
            <person name="Clarke W.E."/>
            <person name="Town C.D."/>
            <person name="Nixon J."/>
            <person name="Krishnakumar V."/>
            <person name="Bidwell S.L."/>
            <person name="Denoeud F."/>
            <person name="Belcram H."/>
            <person name="Links M.G."/>
            <person name="Just J."/>
            <person name="Clarke C."/>
            <person name="Bender T."/>
            <person name="Huebert T."/>
            <person name="Mason A.S."/>
            <person name="Pires J.C."/>
            <person name="Barker G."/>
            <person name="Moore J."/>
            <person name="Walley P.G."/>
            <person name="Manoli S."/>
            <person name="Batley J."/>
            <person name="Edwards D."/>
            <person name="Nelson M.N."/>
            <person name="Wang X."/>
            <person name="Paterson A.H."/>
            <person name="King G."/>
            <person name="Bancroft I."/>
            <person name="Chalhoub B."/>
            <person name="Sharpe A.G."/>
        </authorList>
    </citation>
    <scope>NUCLEOTIDE SEQUENCE</scope>
    <source>
        <strain evidence="1 2">cv. TO1000</strain>
    </source>
</reference>